<gene>
    <name evidence="7" type="primary">ygiD</name>
    <name evidence="7" type="ORF">GCM10010531_40850</name>
</gene>
<name>A0ABP6PNR0_9ACTN</name>
<organism evidence="7 8">
    <name type="scientific">Blastococcus jejuensis</name>
    <dbReference type="NCBI Taxonomy" id="351224"/>
    <lineage>
        <taxon>Bacteria</taxon>
        <taxon>Bacillati</taxon>
        <taxon>Actinomycetota</taxon>
        <taxon>Actinomycetes</taxon>
        <taxon>Geodermatophilales</taxon>
        <taxon>Geodermatophilaceae</taxon>
        <taxon>Blastococcus</taxon>
    </lineage>
</organism>
<evidence type="ECO:0000256" key="1">
    <source>
        <dbReference type="ARBA" id="ARBA00001947"/>
    </source>
</evidence>
<dbReference type="Gene3D" id="3.40.830.10">
    <property type="entry name" value="LigB-like"/>
    <property type="match status" value="1"/>
</dbReference>
<keyword evidence="7" id="KW-0223">Dioxygenase</keyword>
<comment type="caution">
    <text evidence="7">The sequence shown here is derived from an EMBL/GenBank/DDBJ whole genome shotgun (WGS) entry which is preliminary data.</text>
</comment>
<dbReference type="NCBIfam" id="NF007914">
    <property type="entry name" value="PRK10628.1"/>
    <property type="match status" value="1"/>
</dbReference>
<keyword evidence="4" id="KW-0862">Zinc</keyword>
<comment type="similarity">
    <text evidence="2">Belongs to the DODA-type extradiol aromatic ring-opening dioxygenase family.</text>
</comment>
<dbReference type="CDD" id="cd07363">
    <property type="entry name" value="45_DOPA_Dioxygenase"/>
    <property type="match status" value="1"/>
</dbReference>
<dbReference type="SUPFAM" id="SSF53213">
    <property type="entry name" value="LigB-like"/>
    <property type="match status" value="1"/>
</dbReference>
<evidence type="ECO:0000256" key="5">
    <source>
        <dbReference type="ARBA" id="ARBA00023002"/>
    </source>
</evidence>
<evidence type="ECO:0000313" key="7">
    <source>
        <dbReference type="EMBL" id="GAA3182432.1"/>
    </source>
</evidence>
<dbReference type="GO" id="GO:0051213">
    <property type="term" value="F:dioxygenase activity"/>
    <property type="evidence" value="ECO:0007669"/>
    <property type="project" value="UniProtKB-KW"/>
</dbReference>
<reference evidence="8" key="1">
    <citation type="journal article" date="2019" name="Int. J. Syst. Evol. Microbiol.">
        <title>The Global Catalogue of Microorganisms (GCM) 10K type strain sequencing project: providing services to taxonomists for standard genome sequencing and annotation.</title>
        <authorList>
            <consortium name="The Broad Institute Genomics Platform"/>
            <consortium name="The Broad Institute Genome Sequencing Center for Infectious Disease"/>
            <person name="Wu L."/>
            <person name="Ma J."/>
        </authorList>
    </citation>
    <scope>NUCLEOTIDE SEQUENCE [LARGE SCALE GENOMIC DNA]</scope>
    <source>
        <strain evidence="8">JCM 15614</strain>
    </source>
</reference>
<dbReference type="EMBL" id="BAAAVV010000015">
    <property type="protein sequence ID" value="GAA3182432.1"/>
    <property type="molecule type" value="Genomic_DNA"/>
</dbReference>
<evidence type="ECO:0000259" key="6">
    <source>
        <dbReference type="Pfam" id="PF02900"/>
    </source>
</evidence>
<dbReference type="PANTHER" id="PTHR30096:SF0">
    <property type="entry name" value="4,5-DOPA DIOXYGENASE EXTRADIOL-LIKE PROTEIN"/>
    <property type="match status" value="1"/>
</dbReference>
<proteinExistence type="inferred from homology"/>
<evidence type="ECO:0000256" key="3">
    <source>
        <dbReference type="ARBA" id="ARBA00022723"/>
    </source>
</evidence>
<dbReference type="InterPro" id="IPR004183">
    <property type="entry name" value="Xdiol_dOase_suB"/>
</dbReference>
<dbReference type="Pfam" id="PF02900">
    <property type="entry name" value="LigB"/>
    <property type="match status" value="1"/>
</dbReference>
<keyword evidence="3" id="KW-0479">Metal-binding</keyword>
<dbReference type="PIRSF" id="PIRSF006157">
    <property type="entry name" value="Doxgns_DODA"/>
    <property type="match status" value="1"/>
</dbReference>
<evidence type="ECO:0000313" key="8">
    <source>
        <dbReference type="Proteomes" id="UP001499924"/>
    </source>
</evidence>
<dbReference type="PANTHER" id="PTHR30096">
    <property type="entry name" value="4,5-DOPA DIOXYGENASE EXTRADIOL-LIKE PROTEIN"/>
    <property type="match status" value="1"/>
</dbReference>
<sequence length="280" mass="30042">MPAAFFGHGNPMNALERNRYTEAWRAFGRSVPRPRAILVVSAHWYVHATAVTAMPRPRTIHDFFGFPPELFDVRYEPPGLPGLYEEVADIVHPAWVGADLDSWGIDHGTWSVLVHAFPDADIPVVQLSINALKSYDYHLQLGAALAPLREDGVLVIGSGNVVHNLGGVSRALPDAGFDWAQRFDERAKELMLDDPTEVGRLDGHRDYDLAVPTPDHFIPLLYVAGVAGATSAPVDVLVDGYAYGSLSMTAYTVGMAAPVQSGGGVAAALPEGPPADGANI</sequence>
<feature type="domain" description="Extradiol ring-cleavage dioxygenase class III enzyme subunit B" evidence="6">
    <location>
        <begin position="23"/>
        <end position="252"/>
    </location>
</feature>
<keyword evidence="8" id="KW-1185">Reference proteome</keyword>
<evidence type="ECO:0000256" key="4">
    <source>
        <dbReference type="ARBA" id="ARBA00022833"/>
    </source>
</evidence>
<evidence type="ECO:0000256" key="2">
    <source>
        <dbReference type="ARBA" id="ARBA00007581"/>
    </source>
</evidence>
<dbReference type="InterPro" id="IPR014436">
    <property type="entry name" value="Extradiol_dOase_DODA"/>
</dbReference>
<protein>
    <submittedName>
        <fullName evidence="7">4,5-DOPA dioxygenase extradiol</fullName>
    </submittedName>
</protein>
<accession>A0ABP6PNR0</accession>
<comment type="cofactor">
    <cofactor evidence="1">
        <name>Zn(2+)</name>
        <dbReference type="ChEBI" id="CHEBI:29105"/>
    </cofactor>
</comment>
<keyword evidence="5" id="KW-0560">Oxidoreductase</keyword>
<dbReference type="Proteomes" id="UP001499924">
    <property type="component" value="Unassembled WGS sequence"/>
</dbReference>